<evidence type="ECO:0000256" key="6">
    <source>
        <dbReference type="PROSITE-ProRule" id="PRU00433"/>
    </source>
</evidence>
<evidence type="ECO:0000313" key="8">
    <source>
        <dbReference type="EMBL" id="MBI4596644.1"/>
    </source>
</evidence>
<reference evidence="8" key="1">
    <citation type="submission" date="2020-07" db="EMBL/GenBank/DDBJ databases">
        <title>Huge and variable diversity of episymbiotic CPR bacteria and DPANN archaea in groundwater ecosystems.</title>
        <authorList>
            <person name="He C.Y."/>
            <person name="Keren R."/>
            <person name="Whittaker M."/>
            <person name="Farag I.F."/>
            <person name="Doudna J."/>
            <person name="Cate J.H.D."/>
            <person name="Banfield J.F."/>
        </authorList>
    </citation>
    <scope>NUCLEOTIDE SEQUENCE</scope>
    <source>
        <strain evidence="8">NC_groundwater_1482_Ag_S-0.65um_47_24</strain>
    </source>
</reference>
<dbReference type="InterPro" id="IPR036909">
    <property type="entry name" value="Cyt_c-like_dom_sf"/>
</dbReference>
<keyword evidence="3 6" id="KW-0479">Metal-binding</keyword>
<name>A0A933GPV2_UNCTE</name>
<organism evidence="8 9">
    <name type="scientific">Tectimicrobiota bacterium</name>
    <dbReference type="NCBI Taxonomy" id="2528274"/>
    <lineage>
        <taxon>Bacteria</taxon>
        <taxon>Pseudomonadati</taxon>
        <taxon>Nitrospinota/Tectimicrobiota group</taxon>
        <taxon>Candidatus Tectimicrobiota</taxon>
    </lineage>
</organism>
<sequence>MKKEATPINPNYLFSTNCASCHSLQGQRASGPGGALLPSRLASLSDEQVQEIIAKGRGSMPSFENRLNPAEIAALVDFLKY</sequence>
<evidence type="ECO:0000256" key="5">
    <source>
        <dbReference type="ARBA" id="ARBA00023004"/>
    </source>
</evidence>
<comment type="caution">
    <text evidence="8">The sequence shown here is derived from an EMBL/GenBank/DDBJ whole genome shotgun (WGS) entry which is preliminary data.</text>
</comment>
<dbReference type="GO" id="GO:0020037">
    <property type="term" value="F:heme binding"/>
    <property type="evidence" value="ECO:0007669"/>
    <property type="project" value="InterPro"/>
</dbReference>
<dbReference type="Gene3D" id="1.10.760.10">
    <property type="entry name" value="Cytochrome c-like domain"/>
    <property type="match status" value="1"/>
</dbReference>
<evidence type="ECO:0000313" key="9">
    <source>
        <dbReference type="Proteomes" id="UP000772181"/>
    </source>
</evidence>
<dbReference type="GO" id="GO:0005506">
    <property type="term" value="F:iron ion binding"/>
    <property type="evidence" value="ECO:0007669"/>
    <property type="project" value="InterPro"/>
</dbReference>
<dbReference type="EMBL" id="JACQWF010000422">
    <property type="protein sequence ID" value="MBI4596644.1"/>
    <property type="molecule type" value="Genomic_DNA"/>
</dbReference>
<dbReference type="InterPro" id="IPR008168">
    <property type="entry name" value="Cyt_C_IC"/>
</dbReference>
<dbReference type="Pfam" id="PF13442">
    <property type="entry name" value="Cytochrome_CBB3"/>
    <property type="match status" value="1"/>
</dbReference>
<dbReference type="PROSITE" id="PS51007">
    <property type="entry name" value="CYTC"/>
    <property type="match status" value="1"/>
</dbReference>
<evidence type="ECO:0000256" key="2">
    <source>
        <dbReference type="ARBA" id="ARBA00022617"/>
    </source>
</evidence>
<dbReference type="GO" id="GO:0009055">
    <property type="term" value="F:electron transfer activity"/>
    <property type="evidence" value="ECO:0007669"/>
    <property type="project" value="InterPro"/>
</dbReference>
<dbReference type="AlphaFoldDB" id="A0A933GPV2"/>
<dbReference type="SUPFAM" id="SSF46626">
    <property type="entry name" value="Cytochrome c"/>
    <property type="match status" value="1"/>
</dbReference>
<evidence type="ECO:0000256" key="1">
    <source>
        <dbReference type="ARBA" id="ARBA00022448"/>
    </source>
</evidence>
<keyword evidence="1" id="KW-0813">Transport</keyword>
<dbReference type="InterPro" id="IPR009056">
    <property type="entry name" value="Cyt_c-like_dom"/>
</dbReference>
<keyword evidence="4" id="KW-0249">Electron transport</keyword>
<evidence type="ECO:0000256" key="4">
    <source>
        <dbReference type="ARBA" id="ARBA00022982"/>
    </source>
</evidence>
<dbReference type="PRINTS" id="PR00605">
    <property type="entry name" value="CYTCHROMECIC"/>
</dbReference>
<proteinExistence type="predicted"/>
<gene>
    <name evidence="8" type="ORF">HY730_09780</name>
</gene>
<accession>A0A933GPV2</accession>
<feature type="domain" description="Cytochrome c" evidence="7">
    <location>
        <begin position="5"/>
        <end position="81"/>
    </location>
</feature>
<keyword evidence="5 6" id="KW-0408">Iron</keyword>
<evidence type="ECO:0000256" key="3">
    <source>
        <dbReference type="ARBA" id="ARBA00022723"/>
    </source>
</evidence>
<protein>
    <submittedName>
        <fullName evidence="8">Cytochrome c</fullName>
    </submittedName>
</protein>
<evidence type="ECO:0000259" key="7">
    <source>
        <dbReference type="PROSITE" id="PS51007"/>
    </source>
</evidence>
<dbReference type="Proteomes" id="UP000772181">
    <property type="component" value="Unassembled WGS sequence"/>
</dbReference>
<keyword evidence="2 6" id="KW-0349">Heme</keyword>